<dbReference type="AlphaFoldDB" id="A0A8T5VPQ9"/>
<accession>A0A8T5VPQ9</accession>
<gene>
    <name evidence="1" type="ORF">HAP41_0000006820</name>
</gene>
<dbReference type="EMBL" id="CP096255">
    <property type="protein sequence ID" value="UPT88757.1"/>
    <property type="molecule type" value="Genomic_DNA"/>
</dbReference>
<organism evidence="1 2">
    <name type="scientific">Bradyrhizobium barranii subsp. apii</name>
    <dbReference type="NCBI Taxonomy" id="2819348"/>
    <lineage>
        <taxon>Bacteria</taxon>
        <taxon>Pseudomonadati</taxon>
        <taxon>Pseudomonadota</taxon>
        <taxon>Alphaproteobacteria</taxon>
        <taxon>Hyphomicrobiales</taxon>
        <taxon>Nitrobacteraceae</taxon>
        <taxon>Bradyrhizobium</taxon>
        <taxon>Bradyrhizobium barranii</taxon>
    </lineage>
</organism>
<dbReference type="Proteomes" id="UP000551709">
    <property type="component" value="Chromosome"/>
</dbReference>
<reference evidence="1" key="1">
    <citation type="journal article" date="2017" name="Syst. Appl. Microbiol.">
        <title>Soybeans inoculated with root zone soils of Canadian native legumes harbour diverse and novel Bradyrhizobium spp. that possess agricultural potential.</title>
        <authorList>
            <person name="Bromfield E.S.P."/>
            <person name="Cloutier S."/>
            <person name="Tambong J.T."/>
            <person name="Tran Thi T.V."/>
        </authorList>
    </citation>
    <scope>NUCLEOTIDE SEQUENCE</scope>
    <source>
        <strain evidence="1">1S5</strain>
    </source>
</reference>
<dbReference type="RefSeq" id="WP_166104068.1">
    <property type="nucleotide sequence ID" value="NZ_CP096255.1"/>
</dbReference>
<evidence type="ECO:0000313" key="2">
    <source>
        <dbReference type="Proteomes" id="UP000551709"/>
    </source>
</evidence>
<proteinExistence type="predicted"/>
<name>A0A8T5VPQ9_9BRAD</name>
<reference evidence="1" key="2">
    <citation type="submission" date="2022-04" db="EMBL/GenBank/DDBJ databases">
        <authorList>
            <person name="Bromfield E.S.P."/>
            <person name="Cloutier S."/>
        </authorList>
    </citation>
    <scope>NUCLEOTIDE SEQUENCE</scope>
    <source>
        <strain evidence="1">1S5</strain>
    </source>
</reference>
<protein>
    <submittedName>
        <fullName evidence="1">Uncharacterized protein</fullName>
    </submittedName>
</protein>
<evidence type="ECO:0000313" key="1">
    <source>
        <dbReference type="EMBL" id="UPT88757.1"/>
    </source>
</evidence>
<sequence length="71" mass="7980">MAIKRDHFAVVVRHWVVVHVVDSSEVDGFTAAGRLGDDQLDLLALQRSEPLRLRNQRASRSVICGPPRYAQ</sequence>